<evidence type="ECO:0000256" key="1">
    <source>
        <dbReference type="SAM" id="MobiDB-lite"/>
    </source>
</evidence>
<keyword evidence="3" id="KW-1185">Reference proteome</keyword>
<feature type="compositionally biased region" description="Polar residues" evidence="1">
    <location>
        <begin position="28"/>
        <end position="40"/>
    </location>
</feature>
<protein>
    <submittedName>
        <fullName evidence="2">Uncharacterized protein</fullName>
    </submittedName>
</protein>
<evidence type="ECO:0000313" key="2">
    <source>
        <dbReference type="EMBL" id="GBM02289.1"/>
    </source>
</evidence>
<dbReference type="EMBL" id="BGPR01000178">
    <property type="protein sequence ID" value="GBM02289.1"/>
    <property type="molecule type" value="Genomic_DNA"/>
</dbReference>
<comment type="caution">
    <text evidence="2">The sequence shown here is derived from an EMBL/GenBank/DDBJ whole genome shotgun (WGS) entry which is preliminary data.</text>
</comment>
<proteinExistence type="predicted"/>
<name>A0A4Y2CDH1_ARAVE</name>
<accession>A0A4Y2CDH1</accession>
<feature type="region of interest" description="Disordered" evidence="1">
    <location>
        <begin position="1"/>
        <end position="65"/>
    </location>
</feature>
<dbReference type="Proteomes" id="UP000499080">
    <property type="component" value="Unassembled WGS sequence"/>
</dbReference>
<organism evidence="2 3">
    <name type="scientific">Araneus ventricosus</name>
    <name type="common">Orbweaver spider</name>
    <name type="synonym">Epeira ventricosa</name>
    <dbReference type="NCBI Taxonomy" id="182803"/>
    <lineage>
        <taxon>Eukaryota</taxon>
        <taxon>Metazoa</taxon>
        <taxon>Ecdysozoa</taxon>
        <taxon>Arthropoda</taxon>
        <taxon>Chelicerata</taxon>
        <taxon>Arachnida</taxon>
        <taxon>Araneae</taxon>
        <taxon>Araneomorphae</taxon>
        <taxon>Entelegynae</taxon>
        <taxon>Araneoidea</taxon>
        <taxon>Araneidae</taxon>
        <taxon>Araneus</taxon>
    </lineage>
</organism>
<gene>
    <name evidence="2" type="ORF">AVEN_108829_1</name>
</gene>
<evidence type="ECO:0000313" key="3">
    <source>
        <dbReference type="Proteomes" id="UP000499080"/>
    </source>
</evidence>
<reference evidence="2 3" key="1">
    <citation type="journal article" date="2019" name="Sci. Rep.">
        <title>Orb-weaving spider Araneus ventricosus genome elucidates the spidroin gene catalogue.</title>
        <authorList>
            <person name="Kono N."/>
            <person name="Nakamura H."/>
            <person name="Ohtoshi R."/>
            <person name="Moran D.A.P."/>
            <person name="Shinohara A."/>
            <person name="Yoshida Y."/>
            <person name="Fujiwara M."/>
            <person name="Mori M."/>
            <person name="Tomita M."/>
            <person name="Arakawa K."/>
        </authorList>
    </citation>
    <scope>NUCLEOTIDE SEQUENCE [LARGE SCALE GENOMIC DNA]</scope>
</reference>
<dbReference type="AlphaFoldDB" id="A0A4Y2CDH1"/>
<sequence>MAKRRWDGSWVISRGQGGRPESKRRTSPGETGSAAKSSYTRRCPTHLVGSRSTPARSEENEKSLRWTKRRKPVSLVTMISATLRKLNLLTKQKHLLGYKYQPTNCLGRTNDRYVRFDETATNAVLIRYIKNTRQVIRVRIQ</sequence>